<feature type="binding site" evidence="9">
    <location>
        <begin position="16"/>
        <end position="18"/>
    </location>
    <ligand>
        <name>substrate</name>
    </ligand>
</feature>
<evidence type="ECO:0000256" key="9">
    <source>
        <dbReference type="HAMAP-Rule" id="MF_00219"/>
    </source>
</evidence>
<feature type="domain" description="Amidohydrolase-related" evidence="11">
    <location>
        <begin position="12"/>
        <end position="310"/>
    </location>
</feature>
<evidence type="ECO:0000256" key="6">
    <source>
        <dbReference type="ARBA" id="ARBA00022801"/>
    </source>
</evidence>
<dbReference type="PANTHER" id="PTHR43137:SF1">
    <property type="entry name" value="DIHYDROOROTASE"/>
    <property type="match status" value="1"/>
</dbReference>
<keyword evidence="8 9" id="KW-0665">Pyrimidine biosynthesis</keyword>
<evidence type="ECO:0000256" key="2">
    <source>
        <dbReference type="ARBA" id="ARBA00004880"/>
    </source>
</evidence>
<gene>
    <name evidence="9 12" type="primary">pyrC</name>
    <name evidence="12" type="ORF">KUV26_00500</name>
</gene>
<comment type="catalytic activity">
    <reaction evidence="9 10">
        <text>(S)-dihydroorotate + H2O = N-carbamoyl-L-aspartate + H(+)</text>
        <dbReference type="Rhea" id="RHEA:24296"/>
        <dbReference type="ChEBI" id="CHEBI:15377"/>
        <dbReference type="ChEBI" id="CHEBI:15378"/>
        <dbReference type="ChEBI" id="CHEBI:30864"/>
        <dbReference type="ChEBI" id="CHEBI:32814"/>
        <dbReference type="EC" id="3.5.2.3"/>
    </reaction>
</comment>
<dbReference type="PIRSF" id="PIRSF001237">
    <property type="entry name" value="DHOdimr"/>
    <property type="match status" value="1"/>
</dbReference>
<evidence type="ECO:0000256" key="4">
    <source>
        <dbReference type="ARBA" id="ARBA00012860"/>
    </source>
</evidence>
<accession>A0ABS7N9P0</accession>
<sequence>MTDTLTIPRPDDWHLHLRDGAMLEAVLPETARHFGRAIIMPNLVPPVVTGAQAAAYRDRILAALPEGMAFEPLMTLYLTEDTDPADVAAAHASGLVKAVKLYPAGATTNSASGVRDFDKVRPVLEKMAEIGLPLCTHGEVTDHDIDIFDREAVFIDRVLDPIRAATPGLRVVMEHITTKNAAEYVASQDKDLGATITTHHLIINRNHILVGGIKPHYYCLPVAKREEHRLALRAAAVSGDARFFLGTDSAPHTDPNKESACGCAGCFTATNTMPLLAHVFEEEGALDKLAGFASEHGPAFYGLPVSGGTLTLTKGDAPVQFPEKIESGDGPVTVFDPGFPVYWSAE</sequence>
<reference evidence="12 13" key="1">
    <citation type="submission" date="2021-06" db="EMBL/GenBank/DDBJ databases">
        <title>50 bacteria genomes isolated from Dapeng, Shenzhen, China.</title>
        <authorList>
            <person name="Zheng W."/>
            <person name="Yu S."/>
            <person name="Huang Y."/>
        </authorList>
    </citation>
    <scope>NUCLEOTIDE SEQUENCE [LARGE SCALE GENOMIC DNA]</scope>
    <source>
        <strain evidence="12 13">DP1N14-2</strain>
    </source>
</reference>
<dbReference type="PROSITE" id="PS00482">
    <property type="entry name" value="DIHYDROOROTASE_1"/>
    <property type="match status" value="1"/>
</dbReference>
<dbReference type="CDD" id="cd01294">
    <property type="entry name" value="DHOase"/>
    <property type="match status" value="1"/>
</dbReference>
<feature type="binding site" evidence="9">
    <location>
        <position position="220"/>
    </location>
    <ligand>
        <name>substrate</name>
    </ligand>
</feature>
<dbReference type="InterPro" id="IPR006680">
    <property type="entry name" value="Amidohydro-rel"/>
</dbReference>
<feature type="binding site" evidence="9">
    <location>
        <position position="14"/>
    </location>
    <ligand>
        <name>Zn(2+)</name>
        <dbReference type="ChEBI" id="CHEBI:29105"/>
        <label>1</label>
    </ligand>
</feature>
<name>A0ABS7N9P0_9RHOB</name>
<dbReference type="InterPro" id="IPR032466">
    <property type="entry name" value="Metal_Hydrolase"/>
</dbReference>
<dbReference type="InterPro" id="IPR002195">
    <property type="entry name" value="Dihydroorotase_CS"/>
</dbReference>
<dbReference type="Pfam" id="PF01979">
    <property type="entry name" value="Amidohydro_1"/>
    <property type="match status" value="1"/>
</dbReference>
<keyword evidence="6 9" id="KW-0378">Hydrolase</keyword>
<evidence type="ECO:0000259" key="11">
    <source>
        <dbReference type="Pfam" id="PF01979"/>
    </source>
</evidence>
<organism evidence="12 13">
    <name type="scientific">Leisingera daeponensis</name>
    <dbReference type="NCBI Taxonomy" id="405746"/>
    <lineage>
        <taxon>Bacteria</taxon>
        <taxon>Pseudomonadati</taxon>
        <taxon>Pseudomonadota</taxon>
        <taxon>Alphaproteobacteria</taxon>
        <taxon>Rhodobacterales</taxon>
        <taxon>Roseobacteraceae</taxon>
        <taxon>Leisingera</taxon>
    </lineage>
</organism>
<dbReference type="EMBL" id="JAHVJA010000001">
    <property type="protein sequence ID" value="MBY6137911.1"/>
    <property type="molecule type" value="Genomic_DNA"/>
</dbReference>
<feature type="binding site" evidence="9">
    <location>
        <position position="16"/>
    </location>
    <ligand>
        <name>Zn(2+)</name>
        <dbReference type="ChEBI" id="CHEBI:29105"/>
        <label>1</label>
    </ligand>
</feature>
<feature type="active site" evidence="9">
    <location>
        <position position="248"/>
    </location>
</feature>
<dbReference type="RefSeq" id="WP_222506980.1">
    <property type="nucleotide sequence ID" value="NZ_JAHVJA010000001.1"/>
</dbReference>
<evidence type="ECO:0000256" key="3">
    <source>
        <dbReference type="ARBA" id="ARBA00005631"/>
    </source>
</evidence>
<comment type="cofactor">
    <cofactor evidence="9 10">
        <name>Zn(2+)</name>
        <dbReference type="ChEBI" id="CHEBI:29105"/>
    </cofactor>
    <text evidence="9 10">Binds 2 Zn(2+) ions per subunit.</text>
</comment>
<feature type="binding site" evidence="9">
    <location>
        <position position="264"/>
    </location>
    <ligand>
        <name>substrate</name>
    </ligand>
</feature>
<proteinExistence type="inferred from homology"/>
<evidence type="ECO:0000313" key="12">
    <source>
        <dbReference type="EMBL" id="MBY6137911.1"/>
    </source>
</evidence>
<feature type="binding site" evidence="9">
    <location>
        <position position="252"/>
    </location>
    <ligand>
        <name>substrate</name>
    </ligand>
</feature>
<comment type="similarity">
    <text evidence="3 9 10">Belongs to the metallo-dependent hydrolases superfamily. DHOase family. Class II DHOase subfamily.</text>
</comment>
<dbReference type="Gene3D" id="3.20.20.140">
    <property type="entry name" value="Metal-dependent hydrolases"/>
    <property type="match status" value="1"/>
</dbReference>
<dbReference type="GO" id="GO:0004151">
    <property type="term" value="F:dihydroorotase activity"/>
    <property type="evidence" value="ECO:0007669"/>
    <property type="project" value="UniProtKB-EC"/>
</dbReference>
<dbReference type="SUPFAM" id="SSF51556">
    <property type="entry name" value="Metallo-dependent hydrolases"/>
    <property type="match status" value="1"/>
</dbReference>
<evidence type="ECO:0000256" key="8">
    <source>
        <dbReference type="ARBA" id="ARBA00022975"/>
    </source>
</evidence>
<dbReference type="EC" id="3.5.2.3" evidence="4 9"/>
<feature type="binding site" description="via carbamate group" evidence="9">
    <location>
        <position position="100"/>
    </location>
    <ligand>
        <name>Zn(2+)</name>
        <dbReference type="ChEBI" id="CHEBI:29105"/>
        <label>1</label>
    </ligand>
</feature>
<keyword evidence="5 9" id="KW-0479">Metal-binding</keyword>
<comment type="function">
    <text evidence="1 9">Catalyzes the reversible cyclization of carbamoyl aspartate to dihydroorotate.</text>
</comment>
<dbReference type="InterPro" id="IPR004721">
    <property type="entry name" value="DHOdimr"/>
</dbReference>
<evidence type="ECO:0000256" key="10">
    <source>
        <dbReference type="RuleBase" id="RU003440"/>
    </source>
</evidence>
<evidence type="ECO:0000313" key="13">
    <source>
        <dbReference type="Proteomes" id="UP000766629"/>
    </source>
</evidence>
<protein>
    <recommendedName>
        <fullName evidence="4 9">Dihydroorotase</fullName>
        <shortName evidence="9">DHOase</shortName>
        <ecNumber evidence="4 9">3.5.2.3</ecNumber>
    </recommendedName>
</protein>
<feature type="binding site" evidence="9">
    <location>
        <position position="175"/>
    </location>
    <ligand>
        <name>Zn(2+)</name>
        <dbReference type="ChEBI" id="CHEBI:29105"/>
        <label>2</label>
    </ligand>
</feature>
<keyword evidence="7 9" id="KW-0862">Zinc</keyword>
<feature type="binding site" evidence="9">
    <location>
        <position position="42"/>
    </location>
    <ligand>
        <name>substrate</name>
    </ligand>
</feature>
<dbReference type="Proteomes" id="UP000766629">
    <property type="component" value="Unassembled WGS sequence"/>
</dbReference>
<comment type="caution">
    <text evidence="12">The sequence shown here is derived from an EMBL/GenBank/DDBJ whole genome shotgun (WGS) entry which is preliminary data.</text>
</comment>
<comment type="pathway">
    <text evidence="2 9 10">Pyrimidine metabolism; UMP biosynthesis via de novo pathway; (S)-dihydroorotate from bicarbonate: step 3/3.</text>
</comment>
<evidence type="ECO:0000256" key="1">
    <source>
        <dbReference type="ARBA" id="ARBA00002368"/>
    </source>
</evidence>
<dbReference type="NCBIfam" id="TIGR00856">
    <property type="entry name" value="pyrC_dimer"/>
    <property type="match status" value="1"/>
</dbReference>
<dbReference type="HAMAP" id="MF_00219">
    <property type="entry name" value="PyrC_classII"/>
    <property type="match status" value="1"/>
</dbReference>
<feature type="binding site" evidence="9">
    <location>
        <position position="248"/>
    </location>
    <ligand>
        <name>Zn(2+)</name>
        <dbReference type="ChEBI" id="CHEBI:29105"/>
        <label>1</label>
    </ligand>
</feature>
<keyword evidence="13" id="KW-1185">Reference proteome</keyword>
<comment type="subunit">
    <text evidence="9">Homodimer.</text>
</comment>
<evidence type="ECO:0000256" key="7">
    <source>
        <dbReference type="ARBA" id="ARBA00022833"/>
    </source>
</evidence>
<feature type="modified residue" description="N6-carboxylysine" evidence="9">
    <location>
        <position position="100"/>
    </location>
</feature>
<evidence type="ECO:0000256" key="5">
    <source>
        <dbReference type="ARBA" id="ARBA00022723"/>
    </source>
</evidence>
<feature type="binding site" description="via carbamate group" evidence="9">
    <location>
        <position position="100"/>
    </location>
    <ligand>
        <name>Zn(2+)</name>
        <dbReference type="ChEBI" id="CHEBI:29105"/>
        <label>2</label>
    </ligand>
</feature>
<dbReference type="PROSITE" id="PS00483">
    <property type="entry name" value="DIHYDROOROTASE_2"/>
    <property type="match status" value="1"/>
</dbReference>
<dbReference type="PANTHER" id="PTHR43137">
    <property type="entry name" value="DIHYDROOROTASE"/>
    <property type="match status" value="1"/>
</dbReference>
<feature type="binding site" evidence="9">
    <location>
        <position position="137"/>
    </location>
    <ligand>
        <name>substrate</name>
    </ligand>
</feature>
<feature type="binding site" evidence="9">
    <location>
        <position position="137"/>
    </location>
    <ligand>
        <name>Zn(2+)</name>
        <dbReference type="ChEBI" id="CHEBI:29105"/>
        <label>2</label>
    </ligand>
</feature>